<sequence length="56" mass="6239">MQRLPAATSTIETTTYASHATVTIYNKFYQLQATVPLTRIDSKNAADSILIEIRPL</sequence>
<organism evidence="1 2">
    <name type="scientific">Dorcoceras hygrometricum</name>
    <dbReference type="NCBI Taxonomy" id="472368"/>
    <lineage>
        <taxon>Eukaryota</taxon>
        <taxon>Viridiplantae</taxon>
        <taxon>Streptophyta</taxon>
        <taxon>Embryophyta</taxon>
        <taxon>Tracheophyta</taxon>
        <taxon>Spermatophyta</taxon>
        <taxon>Magnoliopsida</taxon>
        <taxon>eudicotyledons</taxon>
        <taxon>Gunneridae</taxon>
        <taxon>Pentapetalae</taxon>
        <taxon>asterids</taxon>
        <taxon>lamiids</taxon>
        <taxon>Lamiales</taxon>
        <taxon>Gesneriaceae</taxon>
        <taxon>Didymocarpoideae</taxon>
        <taxon>Trichosporeae</taxon>
        <taxon>Loxocarpinae</taxon>
        <taxon>Dorcoceras</taxon>
    </lineage>
</organism>
<evidence type="ECO:0000313" key="2">
    <source>
        <dbReference type="Proteomes" id="UP000250235"/>
    </source>
</evidence>
<name>A0A2Z7BIP1_9LAMI</name>
<gene>
    <name evidence="1" type="ORF">F511_39126</name>
</gene>
<accession>A0A2Z7BIP1</accession>
<reference evidence="1 2" key="1">
    <citation type="journal article" date="2015" name="Proc. Natl. Acad. Sci. U.S.A.">
        <title>The resurrection genome of Boea hygrometrica: A blueprint for survival of dehydration.</title>
        <authorList>
            <person name="Xiao L."/>
            <person name="Yang G."/>
            <person name="Zhang L."/>
            <person name="Yang X."/>
            <person name="Zhao S."/>
            <person name="Ji Z."/>
            <person name="Zhou Q."/>
            <person name="Hu M."/>
            <person name="Wang Y."/>
            <person name="Chen M."/>
            <person name="Xu Y."/>
            <person name="Jin H."/>
            <person name="Xiao X."/>
            <person name="Hu G."/>
            <person name="Bao F."/>
            <person name="Hu Y."/>
            <person name="Wan P."/>
            <person name="Li L."/>
            <person name="Deng X."/>
            <person name="Kuang T."/>
            <person name="Xiang C."/>
            <person name="Zhu J.K."/>
            <person name="Oliver M.J."/>
            <person name="He Y."/>
        </authorList>
    </citation>
    <scope>NUCLEOTIDE SEQUENCE [LARGE SCALE GENOMIC DNA]</scope>
    <source>
        <strain evidence="2">cv. XS01</strain>
    </source>
</reference>
<dbReference type="AlphaFoldDB" id="A0A2Z7BIP1"/>
<protein>
    <submittedName>
        <fullName evidence="1">Uncharacterized protein</fullName>
    </submittedName>
</protein>
<evidence type="ECO:0000313" key="1">
    <source>
        <dbReference type="EMBL" id="KZV34274.1"/>
    </source>
</evidence>
<proteinExistence type="predicted"/>
<dbReference type="Proteomes" id="UP000250235">
    <property type="component" value="Unassembled WGS sequence"/>
</dbReference>
<keyword evidence="2" id="KW-1185">Reference proteome</keyword>
<dbReference type="EMBL" id="KV005122">
    <property type="protein sequence ID" value="KZV34274.1"/>
    <property type="molecule type" value="Genomic_DNA"/>
</dbReference>